<proteinExistence type="predicted"/>
<organism evidence="2 3">
    <name type="scientific">Paenibacillus darwinianus</name>
    <dbReference type="NCBI Taxonomy" id="1380763"/>
    <lineage>
        <taxon>Bacteria</taxon>
        <taxon>Bacillati</taxon>
        <taxon>Bacillota</taxon>
        <taxon>Bacilli</taxon>
        <taxon>Bacillales</taxon>
        <taxon>Paenibacillaceae</taxon>
        <taxon>Paenibacillus</taxon>
    </lineage>
</organism>
<feature type="transmembrane region" description="Helical" evidence="1">
    <location>
        <begin position="82"/>
        <end position="99"/>
    </location>
</feature>
<keyword evidence="1" id="KW-0812">Transmembrane</keyword>
<evidence type="ECO:0000256" key="1">
    <source>
        <dbReference type="SAM" id="Phobius"/>
    </source>
</evidence>
<dbReference type="OrthoDB" id="9776706at2"/>
<keyword evidence="3" id="KW-1185">Reference proteome</keyword>
<keyword evidence="1" id="KW-0472">Membrane</keyword>
<evidence type="ECO:0008006" key="4">
    <source>
        <dbReference type="Google" id="ProtNLM"/>
    </source>
</evidence>
<evidence type="ECO:0000313" key="2">
    <source>
        <dbReference type="EMBL" id="EXX89174.1"/>
    </source>
</evidence>
<comment type="caution">
    <text evidence="2">The sequence shown here is derived from an EMBL/GenBank/DDBJ whole genome shotgun (WGS) entry which is preliminary data.</text>
</comment>
<dbReference type="AlphaFoldDB" id="A0A9W5S1E0"/>
<dbReference type="RefSeq" id="WP_036580569.1">
    <property type="nucleotide sequence ID" value="NZ_KK082131.1"/>
</dbReference>
<keyword evidence="1" id="KW-1133">Transmembrane helix</keyword>
<feature type="transmembrane region" description="Helical" evidence="1">
    <location>
        <begin position="44"/>
        <end position="70"/>
    </location>
</feature>
<sequence>MSVQVVSLLSLAFILGLRHGVDWDHIAAITDLTASERKRKKGFVLAVFYAIGHELVILSLGLVAVVIGYALPDWVDGFMEKLVGITLIVLSALLLNYLLRNNQETILISRWRLAYNGISNLISWLGWKLGNKRADYNRGLNANMSNRGAVLIGIIHGIGAETPSQLLLFAAATGSGSISSGIMTVVAFAFGLFVSHFFIVMASLFGISRIIGKPKVFRAFGIAASLYSIGLGILYIAGAGNWLPGIL</sequence>
<evidence type="ECO:0000313" key="3">
    <source>
        <dbReference type="Proteomes" id="UP000053750"/>
    </source>
</evidence>
<feature type="transmembrane region" description="Helical" evidence="1">
    <location>
        <begin position="182"/>
        <end position="207"/>
    </location>
</feature>
<protein>
    <recommendedName>
        <fullName evidence="4">Nickel/cobalt efflux system</fullName>
    </recommendedName>
</protein>
<accession>A0A9W5S1E0</accession>
<reference evidence="2 3" key="1">
    <citation type="submission" date="2014-02" db="EMBL/GenBank/DDBJ databases">
        <title>Genome sequence of Paenibacillus darwinianus reveals adaptive mechanisms for survival in Antarctic soils.</title>
        <authorList>
            <person name="Dsouza M."/>
            <person name="Taylor M.W."/>
            <person name="Turner S.J."/>
            <person name="Aislabie J."/>
        </authorList>
    </citation>
    <scope>NUCLEOTIDE SEQUENCE [LARGE SCALE GENOMIC DNA]</scope>
    <source>
        <strain evidence="2 3">CE1</strain>
    </source>
</reference>
<gene>
    <name evidence="2" type="ORF">BG53_00535</name>
</gene>
<feature type="transmembrane region" description="Helical" evidence="1">
    <location>
        <begin position="148"/>
        <end position="170"/>
    </location>
</feature>
<dbReference type="EMBL" id="JFHU01000105">
    <property type="protein sequence ID" value="EXX89174.1"/>
    <property type="molecule type" value="Genomic_DNA"/>
</dbReference>
<dbReference type="Proteomes" id="UP000053750">
    <property type="component" value="Unassembled WGS sequence"/>
</dbReference>
<feature type="transmembrane region" description="Helical" evidence="1">
    <location>
        <begin position="219"/>
        <end position="238"/>
    </location>
</feature>
<name>A0A9W5S1E0_9BACL</name>